<dbReference type="EMBL" id="JXAL01000012">
    <property type="protein sequence ID" value="KIL36334.1"/>
    <property type="molecule type" value="Genomic_DNA"/>
</dbReference>
<evidence type="ECO:0000313" key="2">
    <source>
        <dbReference type="EMBL" id="KIL36334.1"/>
    </source>
</evidence>
<comment type="caution">
    <text evidence="2">The sequence shown here is derived from an EMBL/GenBank/DDBJ whole genome shotgun (WGS) entry which is preliminary data.</text>
</comment>
<dbReference type="SUPFAM" id="SSF109854">
    <property type="entry name" value="DinB/YfiT-like putative metalloenzymes"/>
    <property type="match status" value="1"/>
</dbReference>
<reference evidence="2 3" key="1">
    <citation type="submission" date="2014-12" db="EMBL/GenBank/DDBJ databases">
        <title>Draft genome sequence of Cohnella kolymensis strain B-2846.</title>
        <authorList>
            <person name="Karlyshev A.V."/>
            <person name="Kudryashova E.B."/>
        </authorList>
    </citation>
    <scope>NUCLEOTIDE SEQUENCE [LARGE SCALE GENOMIC DNA]</scope>
    <source>
        <strain evidence="2 3">VKM B-2846</strain>
    </source>
</reference>
<protein>
    <recommendedName>
        <fullName evidence="1">DinB-like domain-containing protein</fullName>
    </recommendedName>
</protein>
<evidence type="ECO:0000313" key="3">
    <source>
        <dbReference type="Proteomes" id="UP000054526"/>
    </source>
</evidence>
<proteinExistence type="predicted"/>
<accession>A0ABR5A5P0</accession>
<gene>
    <name evidence="2" type="ORF">SD71_08575</name>
</gene>
<dbReference type="Pfam" id="PF12867">
    <property type="entry name" value="DinB_2"/>
    <property type="match status" value="1"/>
</dbReference>
<dbReference type="Gene3D" id="1.20.120.450">
    <property type="entry name" value="dinb family like domain"/>
    <property type="match status" value="1"/>
</dbReference>
<organism evidence="2 3">
    <name type="scientific">Cohnella kolymensis</name>
    <dbReference type="NCBI Taxonomy" id="1590652"/>
    <lineage>
        <taxon>Bacteria</taxon>
        <taxon>Bacillati</taxon>
        <taxon>Bacillota</taxon>
        <taxon>Bacilli</taxon>
        <taxon>Bacillales</taxon>
        <taxon>Paenibacillaceae</taxon>
        <taxon>Cohnella</taxon>
    </lineage>
</organism>
<evidence type="ECO:0000259" key="1">
    <source>
        <dbReference type="Pfam" id="PF12867"/>
    </source>
</evidence>
<dbReference type="InterPro" id="IPR034660">
    <property type="entry name" value="DinB/YfiT-like"/>
</dbReference>
<dbReference type="InterPro" id="IPR024775">
    <property type="entry name" value="DinB-like"/>
</dbReference>
<keyword evidence="3" id="KW-1185">Reference proteome</keyword>
<name>A0ABR5A5P0_9BACL</name>
<dbReference type="Proteomes" id="UP000054526">
    <property type="component" value="Unassembled WGS sequence"/>
</dbReference>
<feature type="domain" description="DinB-like" evidence="1">
    <location>
        <begin position="15"/>
        <end position="148"/>
    </location>
</feature>
<sequence length="161" mass="18589">MSPTVGLLHSMVTYNYQRLNRLVIGLTQDQIDYKGPNNELNSIAQLLRHLAVVDLHWVYRLQSSEVPSELTGKFGPMYDEEGKLPSVRNVPLHVLLEEYEQIQDMFREVCKKLSDADLDKVVPFENGNSSTIRWGIWHIADHSRHHYSSIVQLKKSFEGEL</sequence>